<dbReference type="InterPro" id="IPR008754">
    <property type="entry name" value="Peptidase_M43"/>
</dbReference>
<dbReference type="Pfam" id="PF05572">
    <property type="entry name" value="Peptidase_M43"/>
    <property type="match status" value="1"/>
</dbReference>
<evidence type="ECO:0000256" key="1">
    <source>
        <dbReference type="SAM" id="SignalP"/>
    </source>
</evidence>
<organism evidence="3 4">
    <name type="scientific">Emticicia agri</name>
    <dbReference type="NCBI Taxonomy" id="2492393"/>
    <lineage>
        <taxon>Bacteria</taxon>
        <taxon>Pseudomonadati</taxon>
        <taxon>Bacteroidota</taxon>
        <taxon>Cytophagia</taxon>
        <taxon>Cytophagales</taxon>
        <taxon>Leadbetterellaceae</taxon>
        <taxon>Emticicia</taxon>
    </lineage>
</organism>
<dbReference type="InterPro" id="IPR024079">
    <property type="entry name" value="MetalloPept_cat_dom_sf"/>
</dbReference>
<evidence type="ECO:0000259" key="2">
    <source>
        <dbReference type="Pfam" id="PF05572"/>
    </source>
</evidence>
<comment type="caution">
    <text evidence="3">The sequence shown here is derived from an EMBL/GenBank/DDBJ whole genome shotgun (WGS) entry which is preliminary data.</text>
</comment>
<keyword evidence="4" id="KW-1185">Reference proteome</keyword>
<dbReference type="Proteomes" id="UP000293162">
    <property type="component" value="Unassembled WGS sequence"/>
</dbReference>
<dbReference type="SUPFAM" id="SSF55486">
    <property type="entry name" value="Metalloproteases ('zincins'), catalytic domain"/>
    <property type="match status" value="1"/>
</dbReference>
<proteinExistence type="predicted"/>
<sequence>MLLNLKTKIAMKKILFFFIMLSSITSMAQTLKCITHENKPPIIFSKKTNDSLKQTNAINMPYTVKIYVTIFADNGGSNKATTNEHVLRQIQNMANQYQSQNICFLLVGIRQINNTDLNDHNVSDSTENTELTPYMVNGFLNIFVHKYLPGYHGYAYAIPNTYLSVTGNIIESTDVTGILGHEMGHCLGLYHTFSSWVEKNGTVHKENVARSGDCKNCEIEGDVLCDTPADDNGGVDASCIYTGTAKDACNTSYSPLTNNLMAYGDYRCITTLTNGQGERMRTFLATNSALNAFLVHDALYTPVFGNTTISSGTGHTLAREAVYISEGSANLTVNGTARQYYQAKKVSVKSGTKFSPASGGLVSVKSNPYCN</sequence>
<dbReference type="AlphaFoldDB" id="A0A4Q5M281"/>
<evidence type="ECO:0000313" key="3">
    <source>
        <dbReference type="EMBL" id="RYU96352.1"/>
    </source>
</evidence>
<dbReference type="OrthoDB" id="6278496at2"/>
<dbReference type="EMBL" id="SEWF01000008">
    <property type="protein sequence ID" value="RYU96352.1"/>
    <property type="molecule type" value="Genomic_DNA"/>
</dbReference>
<reference evidence="3 4" key="1">
    <citation type="submission" date="2019-02" db="EMBL/GenBank/DDBJ databases">
        <title>Bacterial novel species Emticicia sp. 17J42-9 isolated from soil.</title>
        <authorList>
            <person name="Jung H.-Y."/>
        </authorList>
    </citation>
    <scope>NUCLEOTIDE SEQUENCE [LARGE SCALE GENOMIC DNA]</scope>
    <source>
        <strain evidence="3 4">17J42-9</strain>
    </source>
</reference>
<feature type="chain" id="PRO_5020418221" description="Peptidase M43 pregnancy-associated plasma-A domain-containing protein" evidence="1">
    <location>
        <begin position="29"/>
        <end position="371"/>
    </location>
</feature>
<dbReference type="Gene3D" id="3.40.390.10">
    <property type="entry name" value="Collagenase (Catalytic Domain)"/>
    <property type="match status" value="1"/>
</dbReference>
<protein>
    <recommendedName>
        <fullName evidence="2">Peptidase M43 pregnancy-associated plasma-A domain-containing protein</fullName>
    </recommendedName>
</protein>
<accession>A0A4Q5M281</accession>
<dbReference type="GO" id="GO:0008237">
    <property type="term" value="F:metallopeptidase activity"/>
    <property type="evidence" value="ECO:0007669"/>
    <property type="project" value="InterPro"/>
</dbReference>
<feature type="domain" description="Peptidase M43 pregnancy-associated plasma-A" evidence="2">
    <location>
        <begin position="171"/>
        <end position="285"/>
    </location>
</feature>
<keyword evidence="1" id="KW-0732">Signal</keyword>
<feature type="signal peptide" evidence="1">
    <location>
        <begin position="1"/>
        <end position="28"/>
    </location>
</feature>
<evidence type="ECO:0000313" key="4">
    <source>
        <dbReference type="Proteomes" id="UP000293162"/>
    </source>
</evidence>
<gene>
    <name evidence="3" type="ORF">EWM59_07515</name>
</gene>
<name>A0A4Q5M281_9BACT</name>